<dbReference type="SMART" id="SM00597">
    <property type="entry name" value="ZnF_TTF"/>
    <property type="match status" value="1"/>
</dbReference>
<accession>A0AAV1QIP7</accession>
<organism evidence="2 3">
    <name type="scientific">Scomber scombrus</name>
    <name type="common">Atlantic mackerel</name>
    <name type="synonym">Scomber vernalis</name>
    <dbReference type="NCBI Taxonomy" id="13677"/>
    <lineage>
        <taxon>Eukaryota</taxon>
        <taxon>Metazoa</taxon>
        <taxon>Chordata</taxon>
        <taxon>Craniata</taxon>
        <taxon>Vertebrata</taxon>
        <taxon>Euteleostomi</taxon>
        <taxon>Actinopterygii</taxon>
        <taxon>Neopterygii</taxon>
        <taxon>Teleostei</taxon>
        <taxon>Neoteleostei</taxon>
        <taxon>Acanthomorphata</taxon>
        <taxon>Pelagiaria</taxon>
        <taxon>Scombriformes</taxon>
        <taxon>Scombridae</taxon>
        <taxon>Scomber</taxon>
    </lineage>
</organism>
<protein>
    <submittedName>
        <fullName evidence="2">Zinc finger MYM-type protein 1-like</fullName>
    </submittedName>
</protein>
<evidence type="ECO:0000313" key="3">
    <source>
        <dbReference type="Proteomes" id="UP001314229"/>
    </source>
</evidence>
<sequence>MATASCSSSDRRDVNNEEVVSVVIIGDDPALWPNVFSDCQRCELVKRGPVQMELEFPQNAEGRRFTKANYFIVMKNGEKINRTWLVYSKVKDAVMCFCCRLFAEGDESQSQLSSTNGFRNWKNLQANLKQHERSAQHIKHMDAWHTLNARLQSGTAIDQCTTDAIVERVRRAKYYAVIMDCTPDVSHNEQLSVLLRIVNCELTKGVSIHEHFMGFLVADNTTGQGLLQLHTLNLVVGDAAKSSTISLGYFGTLQRLYNLFCGSVQRWTIFQEHVKDLSVKALSTTRWECRVDAVKAVRYQLPEIVDALTAVQKHATLKKDPECASTAESLRENIMTWSFMVSTFVWYDVLYHINRVSKILQSPSVSIETLRREVMAVSGYLEEFREHGFKSAQTDAREMAEKMEVEMSWPVVRQRKRKRQFDYEGRDEDASTPEELFKREFFLHIVDTASAALRERFSNMQVFYDLYGFLYSSELLRSTIQRGKLDDCCRKLEEAIADVDAEDLKMELEGAVRSFPPHGLRSSICAAAIHKETEGTRPRGAAPVSYRGKL</sequence>
<name>A0AAV1QIP7_SCOSC</name>
<dbReference type="InterPro" id="IPR006580">
    <property type="entry name" value="Znf_TTF"/>
</dbReference>
<keyword evidence="3" id="KW-1185">Reference proteome</keyword>
<evidence type="ECO:0000313" key="2">
    <source>
        <dbReference type="EMBL" id="CAK6983230.1"/>
    </source>
</evidence>
<proteinExistence type="predicted"/>
<comment type="caution">
    <text evidence="2">The sequence shown here is derived from an EMBL/GenBank/DDBJ whole genome shotgun (WGS) entry which is preliminary data.</text>
</comment>
<dbReference type="EMBL" id="CAWUFR010001242">
    <property type="protein sequence ID" value="CAK6983230.1"/>
    <property type="molecule type" value="Genomic_DNA"/>
</dbReference>
<gene>
    <name evidence="2" type="ORF">FSCOSCO3_A029866</name>
</gene>
<evidence type="ECO:0000259" key="1">
    <source>
        <dbReference type="SMART" id="SM00597"/>
    </source>
</evidence>
<dbReference type="PANTHER" id="PTHR45749">
    <property type="match status" value="1"/>
</dbReference>
<feature type="domain" description="TTF-type" evidence="1">
    <location>
        <begin position="73"/>
        <end position="156"/>
    </location>
</feature>
<dbReference type="PANTHER" id="PTHR45749:SF35">
    <property type="entry name" value="AC-LIKE TRANSPOSASE-RELATED"/>
    <property type="match status" value="1"/>
</dbReference>
<dbReference type="Proteomes" id="UP001314229">
    <property type="component" value="Unassembled WGS sequence"/>
</dbReference>
<dbReference type="AlphaFoldDB" id="A0AAV1QIP7"/>
<reference evidence="2 3" key="1">
    <citation type="submission" date="2024-01" db="EMBL/GenBank/DDBJ databases">
        <authorList>
            <person name="Alioto T."/>
            <person name="Alioto T."/>
            <person name="Gomez Garrido J."/>
        </authorList>
    </citation>
    <scope>NUCLEOTIDE SEQUENCE [LARGE SCALE GENOMIC DNA]</scope>
</reference>